<name>A0A0H2M950_VARPD</name>
<comment type="caution">
    <text evidence="4">The sequence shown here is derived from an EMBL/GenBank/DDBJ whole genome shotgun (WGS) entry which is preliminary data.</text>
</comment>
<evidence type="ECO:0000259" key="3">
    <source>
        <dbReference type="Pfam" id="PF01425"/>
    </source>
</evidence>
<dbReference type="Gene3D" id="3.90.1300.10">
    <property type="entry name" value="Amidase signature (AS) domain"/>
    <property type="match status" value="1"/>
</dbReference>
<evidence type="ECO:0000313" key="4">
    <source>
        <dbReference type="EMBL" id="KLN53540.1"/>
    </source>
</evidence>
<keyword evidence="4" id="KW-0378">Hydrolase</keyword>
<feature type="domain" description="Amidase" evidence="3">
    <location>
        <begin position="63"/>
        <end position="521"/>
    </location>
</feature>
<dbReference type="InterPro" id="IPR036928">
    <property type="entry name" value="AS_sf"/>
</dbReference>
<dbReference type="GO" id="GO:0050537">
    <property type="term" value="F:mandelamide amidase activity"/>
    <property type="evidence" value="ECO:0007669"/>
    <property type="project" value="UniProtKB-EC"/>
</dbReference>
<dbReference type="Proteomes" id="UP000035170">
    <property type="component" value="Unassembled WGS sequence"/>
</dbReference>
<dbReference type="EC" id="3.5.1.86" evidence="4"/>
<evidence type="ECO:0000256" key="2">
    <source>
        <dbReference type="SAM" id="SignalP"/>
    </source>
</evidence>
<evidence type="ECO:0000313" key="5">
    <source>
        <dbReference type="Proteomes" id="UP000035170"/>
    </source>
</evidence>
<dbReference type="SUPFAM" id="SSF75304">
    <property type="entry name" value="Amidase signature (AS) enzymes"/>
    <property type="match status" value="1"/>
</dbReference>
<evidence type="ECO:0000256" key="1">
    <source>
        <dbReference type="SAM" id="MobiDB-lite"/>
    </source>
</evidence>
<feature type="signal peptide" evidence="2">
    <location>
        <begin position="1"/>
        <end position="35"/>
    </location>
</feature>
<dbReference type="AlphaFoldDB" id="A0A0H2M950"/>
<keyword evidence="5" id="KW-1185">Reference proteome</keyword>
<gene>
    <name evidence="4" type="primary">mdlY3</name>
    <name evidence="4" type="ORF">VPARA_53790</name>
</gene>
<sequence length="540" mass="56288">MKDIHTMTKRLNLSTRCGRAVAVLALTAAPAWATAAMPPERIVDMGLAELRIALDKGRITSAELVGAYLERIATVDQPAGGLHAVLAVNGKAMEQARAWDARRTQQGAGQPGAPLAGIPFLAKDNFDAVGLPNTGGSLALAHSMPASNAFVIQKLLDQGAILLGKTNLSELAASYGWYGYSAVGGQTLNPFNALRTADGSSSGSAAAVAAKLAPFALGTDTTGSIRSPASVTGTVGMRSTMGLVSRSGVIPMSLTADAVGAITRSVEDQAIVLDAIQGEDENDASTKGTTRPQSPLARGLSGSRLAGKVIAVVDNFDGANPEVDIIKRNAVAAMQKAGARVINIRLPKAFETLQPSVLGPIGVAEFKPQFESYLAGLPAGQPKDLREFISRLDTLTDKGTRTINPGRYKGLIENLETRATDSPEYIQLLSVVIPSLKRELTGLMEAGRYDALFYPTIGCTAPVVPGKTDPEFVCKSYAYAAAKIASTTGFPEVTVNGGEAAGNIPVGVSFLAKAGNDAKVLELAAAFERLHRARAAHKTD</sequence>
<reference evidence="4 5" key="1">
    <citation type="submission" date="2015-03" db="EMBL/GenBank/DDBJ databases">
        <title>Genome sequence of Variovorax paradoxus TBEA6.</title>
        <authorList>
            <person name="Poehlein A."/>
            <person name="Schuldes J."/>
            <person name="Wuebbeler J.H."/>
            <person name="Hiessl S."/>
            <person name="Steinbuechel A."/>
            <person name="Daniel R."/>
        </authorList>
    </citation>
    <scope>NUCLEOTIDE SEQUENCE [LARGE SCALE GENOMIC DNA]</scope>
    <source>
        <strain evidence="4 5">TBEA6</strain>
    </source>
</reference>
<dbReference type="InterPro" id="IPR023631">
    <property type="entry name" value="Amidase_dom"/>
</dbReference>
<dbReference type="EMBL" id="JZWI01000033">
    <property type="protein sequence ID" value="KLN53540.1"/>
    <property type="molecule type" value="Genomic_DNA"/>
</dbReference>
<feature type="region of interest" description="Disordered" evidence="1">
    <location>
        <begin position="279"/>
        <end position="298"/>
    </location>
</feature>
<dbReference type="PANTHER" id="PTHR42678">
    <property type="entry name" value="AMIDASE"/>
    <property type="match status" value="1"/>
</dbReference>
<protein>
    <submittedName>
        <fullName evidence="4">Mandelamide hydrolase</fullName>
        <ecNumber evidence="4">3.5.1.86</ecNumber>
    </submittedName>
</protein>
<feature type="chain" id="PRO_5005200495" evidence="2">
    <location>
        <begin position="36"/>
        <end position="540"/>
    </location>
</feature>
<organism evidence="4 5">
    <name type="scientific">Variovorax paradoxus</name>
    <dbReference type="NCBI Taxonomy" id="34073"/>
    <lineage>
        <taxon>Bacteria</taxon>
        <taxon>Pseudomonadati</taxon>
        <taxon>Pseudomonadota</taxon>
        <taxon>Betaproteobacteria</taxon>
        <taxon>Burkholderiales</taxon>
        <taxon>Comamonadaceae</taxon>
        <taxon>Variovorax</taxon>
    </lineage>
</organism>
<dbReference type="PANTHER" id="PTHR42678:SF34">
    <property type="entry name" value="OS04G0183300 PROTEIN"/>
    <property type="match status" value="1"/>
</dbReference>
<dbReference type="Pfam" id="PF01425">
    <property type="entry name" value="Amidase"/>
    <property type="match status" value="1"/>
</dbReference>
<proteinExistence type="predicted"/>
<accession>A0A0H2M950</accession>
<dbReference type="PATRIC" id="fig|34073.19.peg.5499"/>
<keyword evidence="2" id="KW-0732">Signal</keyword>